<gene>
    <name evidence="2" type="ORF">HUV05_21320</name>
</gene>
<reference evidence="2 3" key="2">
    <citation type="submission" date="2020-07" db="EMBL/GenBank/DDBJ databases">
        <title>Bacterial metabolism rescues the inhibition of intestinal drug absorption by food and drug additives.</title>
        <authorList>
            <person name="Zou L."/>
            <person name="Spanogiannopoulos P."/>
            <person name="Chien H.-C."/>
            <person name="Pieper L.M."/>
            <person name="Cai W."/>
            <person name="Khuri N."/>
            <person name="Pottel J."/>
            <person name="Vora B."/>
            <person name="Ni Z."/>
            <person name="Tsakalozou E."/>
            <person name="Zhang W."/>
            <person name="Shoichet B.K."/>
            <person name="Giacomini K.M."/>
            <person name="Turnbaugh P.J."/>
        </authorList>
    </citation>
    <scope>NUCLEOTIDE SEQUENCE [LARGE SCALE GENOMIC DNA]</scope>
    <source>
        <strain evidence="2 3">B33</strain>
    </source>
</reference>
<dbReference type="Proteomes" id="UP000524321">
    <property type="component" value="Unassembled WGS sequence"/>
</dbReference>
<feature type="non-terminal residue" evidence="2">
    <location>
        <position position="1"/>
    </location>
</feature>
<dbReference type="EMBL" id="JABWDJ010000177">
    <property type="protein sequence ID" value="NVB75998.1"/>
    <property type="molecule type" value="Genomic_DNA"/>
</dbReference>
<dbReference type="GO" id="GO:0016491">
    <property type="term" value="F:oxidoreductase activity"/>
    <property type="evidence" value="ECO:0007669"/>
    <property type="project" value="InterPro"/>
</dbReference>
<dbReference type="SUPFAM" id="SSF102114">
    <property type="entry name" value="Radical SAM enzymes"/>
    <property type="match status" value="1"/>
</dbReference>
<evidence type="ECO:0000256" key="1">
    <source>
        <dbReference type="ARBA" id="ARBA00001966"/>
    </source>
</evidence>
<dbReference type="PANTHER" id="PTHR43273:SF8">
    <property type="entry name" value="RADICAL SAM DOMAIN PROTEIN"/>
    <property type="match status" value="1"/>
</dbReference>
<comment type="caution">
    <text evidence="2">The sequence shown here is derived from an EMBL/GenBank/DDBJ whole genome shotgun (WGS) entry which is preliminary data.</text>
</comment>
<dbReference type="InterPro" id="IPR026412">
    <property type="entry name" value="rSAM_Cxxx_rpt"/>
</dbReference>
<accession>A0A7Y6PHN0</accession>
<comment type="cofactor">
    <cofactor evidence="1">
        <name>[4Fe-4S] cluster</name>
        <dbReference type="ChEBI" id="CHEBI:49883"/>
    </cofactor>
</comment>
<dbReference type="PANTHER" id="PTHR43273">
    <property type="entry name" value="ANAEROBIC SULFATASE-MATURATING ENZYME HOMOLOG ASLB-RELATED"/>
    <property type="match status" value="1"/>
</dbReference>
<protein>
    <submittedName>
        <fullName evidence="2">Radical SAM peptide maturase, CXXX-repeat target family</fullName>
    </submittedName>
</protein>
<organism evidence="2 3">
    <name type="scientific">Phocaeicola vulgatus</name>
    <name type="common">Bacteroides vulgatus</name>
    <dbReference type="NCBI Taxonomy" id="821"/>
    <lineage>
        <taxon>Bacteria</taxon>
        <taxon>Pseudomonadati</taxon>
        <taxon>Bacteroidota</taxon>
        <taxon>Bacteroidia</taxon>
        <taxon>Bacteroidales</taxon>
        <taxon>Bacteroidaceae</taxon>
        <taxon>Phocaeicola</taxon>
    </lineage>
</organism>
<dbReference type="Gene3D" id="3.20.20.70">
    <property type="entry name" value="Aldolase class I"/>
    <property type="match status" value="1"/>
</dbReference>
<proteinExistence type="predicted"/>
<reference evidence="2 3" key="1">
    <citation type="submission" date="2020-04" db="EMBL/GenBank/DDBJ databases">
        <authorList>
            <person name="Pieper L."/>
        </authorList>
    </citation>
    <scope>NUCLEOTIDE SEQUENCE [LARGE SCALE GENOMIC DNA]</scope>
    <source>
        <strain evidence="2 3">B33</strain>
    </source>
</reference>
<sequence>DYIKKELYRRNHHWFNSYRFSFSTNGINYDSDKVQNFIKKNQSHISIGITIDGTKAKHDLNRIWKGNGSERGSYEDVVRNIPLWLKQFPYGGTKVTISSADIPYIKESVMHLYSLGIHEVNINCVFEDVWRDGDDALYEIQLMELADTIIDGGYYQDYACSFFTELMGKPLDCVSDNQNWCGAGRMLSIDAAGNFYPCTRFAQYSLRNKKAWIIGNIHDGIDKNKLRPFLALDRCTQSTQECIDCEVASGCAWCQGENYDAADTPTIYQRSTAICKMHKARVRANNYYWNKLFRKLELEGKRDDFENKKHSISIENC</sequence>
<dbReference type="RefSeq" id="WP_176350758.1">
    <property type="nucleotide sequence ID" value="NZ_JABWDJ010000177.1"/>
</dbReference>
<name>A0A7Y6PHN0_PHOVU</name>
<dbReference type="InterPro" id="IPR013785">
    <property type="entry name" value="Aldolase_TIM"/>
</dbReference>
<dbReference type="AlphaFoldDB" id="A0A7Y6PHN0"/>
<dbReference type="InterPro" id="IPR058240">
    <property type="entry name" value="rSAM_sf"/>
</dbReference>
<dbReference type="NCBIfam" id="TIGR04115">
    <property type="entry name" value="rSAM_Cxxx_rpt"/>
    <property type="match status" value="1"/>
</dbReference>
<evidence type="ECO:0000313" key="2">
    <source>
        <dbReference type="EMBL" id="NVB75998.1"/>
    </source>
</evidence>
<dbReference type="InterPro" id="IPR023867">
    <property type="entry name" value="Sulphatase_maturase_rSAM"/>
</dbReference>
<dbReference type="NCBIfam" id="TIGR04085">
    <property type="entry name" value="rSAM_more_4Fe4S"/>
    <property type="match status" value="1"/>
</dbReference>
<dbReference type="InterPro" id="IPR023885">
    <property type="entry name" value="4Fe4S-binding_SPASM_dom"/>
</dbReference>
<evidence type="ECO:0000313" key="3">
    <source>
        <dbReference type="Proteomes" id="UP000524321"/>
    </source>
</evidence>